<comment type="caution">
    <text evidence="2">The sequence shown here is derived from an EMBL/GenBank/DDBJ whole genome shotgun (WGS) entry which is preliminary data.</text>
</comment>
<feature type="compositionally biased region" description="Basic and acidic residues" evidence="1">
    <location>
        <begin position="134"/>
        <end position="150"/>
    </location>
</feature>
<gene>
    <name evidence="2" type="ORF">IEQ34_019320</name>
</gene>
<feature type="region of interest" description="Disordered" evidence="1">
    <location>
        <begin position="134"/>
        <end position="181"/>
    </location>
</feature>
<proteinExistence type="predicted"/>
<keyword evidence="3" id="KW-1185">Reference proteome</keyword>
<sequence>MYFRILSPAILPTATAGRRWLSATSSSPFAAVLARIIPTPPESRMTAPFSTRALTPRSQSTTLPFMFTGSSVPDRHIRLALFRADCGYPWGSVGDASPPRAAVSCGASDKNTTLGRCEGANRDSVAEEWRSTAAKGEREDVHAVGDRTIDTSEDVGTKATRGPADLVGRDAAGGTHASGGA</sequence>
<organism evidence="2 3">
    <name type="scientific">Dendrobium chrysotoxum</name>
    <name type="common">Orchid</name>
    <dbReference type="NCBI Taxonomy" id="161865"/>
    <lineage>
        <taxon>Eukaryota</taxon>
        <taxon>Viridiplantae</taxon>
        <taxon>Streptophyta</taxon>
        <taxon>Embryophyta</taxon>
        <taxon>Tracheophyta</taxon>
        <taxon>Spermatophyta</taxon>
        <taxon>Magnoliopsida</taxon>
        <taxon>Liliopsida</taxon>
        <taxon>Asparagales</taxon>
        <taxon>Orchidaceae</taxon>
        <taxon>Epidendroideae</taxon>
        <taxon>Malaxideae</taxon>
        <taxon>Dendrobiinae</taxon>
        <taxon>Dendrobium</taxon>
    </lineage>
</organism>
<dbReference type="Proteomes" id="UP000775213">
    <property type="component" value="Unassembled WGS sequence"/>
</dbReference>
<dbReference type="AlphaFoldDB" id="A0AAV7G6R6"/>
<reference evidence="2 3" key="1">
    <citation type="journal article" date="2021" name="Hortic Res">
        <title>Chromosome-scale assembly of the Dendrobium chrysotoxum genome enhances the understanding of orchid evolution.</title>
        <authorList>
            <person name="Zhang Y."/>
            <person name="Zhang G.Q."/>
            <person name="Zhang D."/>
            <person name="Liu X.D."/>
            <person name="Xu X.Y."/>
            <person name="Sun W.H."/>
            <person name="Yu X."/>
            <person name="Zhu X."/>
            <person name="Wang Z.W."/>
            <person name="Zhao X."/>
            <person name="Zhong W.Y."/>
            <person name="Chen H."/>
            <person name="Yin W.L."/>
            <person name="Huang T."/>
            <person name="Niu S.C."/>
            <person name="Liu Z.J."/>
        </authorList>
    </citation>
    <scope>NUCLEOTIDE SEQUENCE [LARGE SCALE GENOMIC DNA]</scope>
    <source>
        <strain evidence="2">Lindl</strain>
    </source>
</reference>
<protein>
    <submittedName>
        <fullName evidence="2">Uncharacterized protein</fullName>
    </submittedName>
</protein>
<accession>A0AAV7G6R6</accession>
<evidence type="ECO:0000256" key="1">
    <source>
        <dbReference type="SAM" id="MobiDB-lite"/>
    </source>
</evidence>
<dbReference type="EMBL" id="JAGFBR010000017">
    <property type="protein sequence ID" value="KAH0452021.1"/>
    <property type="molecule type" value="Genomic_DNA"/>
</dbReference>
<evidence type="ECO:0000313" key="2">
    <source>
        <dbReference type="EMBL" id="KAH0452021.1"/>
    </source>
</evidence>
<name>A0AAV7G6R6_DENCH</name>
<evidence type="ECO:0000313" key="3">
    <source>
        <dbReference type="Proteomes" id="UP000775213"/>
    </source>
</evidence>